<dbReference type="GO" id="GO:0003824">
    <property type="term" value="F:catalytic activity"/>
    <property type="evidence" value="ECO:0007669"/>
    <property type="project" value="UniProtKB-ARBA"/>
</dbReference>
<dbReference type="STRING" id="1121927.GOHSU_36_00250"/>
<dbReference type="AlphaFoldDB" id="L7LDY9"/>
<evidence type="ECO:0000256" key="1">
    <source>
        <dbReference type="ARBA" id="ARBA00005254"/>
    </source>
</evidence>
<keyword evidence="3" id="KW-1185">Reference proteome</keyword>
<dbReference type="OrthoDB" id="3473569at2"/>
<dbReference type="InterPro" id="IPR014748">
    <property type="entry name" value="Enoyl-CoA_hydra_C"/>
</dbReference>
<dbReference type="PANTHER" id="PTHR42964:SF1">
    <property type="entry name" value="POLYKETIDE BIOSYNTHESIS ENOYL-COA HYDRATASE PKSH-RELATED"/>
    <property type="match status" value="1"/>
</dbReference>
<evidence type="ECO:0000313" key="2">
    <source>
        <dbReference type="EMBL" id="GAC58282.1"/>
    </source>
</evidence>
<organism evidence="2 3">
    <name type="scientific">Gordonia hirsuta DSM 44140 = NBRC 16056</name>
    <dbReference type="NCBI Taxonomy" id="1121927"/>
    <lineage>
        <taxon>Bacteria</taxon>
        <taxon>Bacillati</taxon>
        <taxon>Actinomycetota</taxon>
        <taxon>Actinomycetes</taxon>
        <taxon>Mycobacteriales</taxon>
        <taxon>Gordoniaceae</taxon>
        <taxon>Gordonia</taxon>
    </lineage>
</organism>
<proteinExistence type="inferred from homology"/>
<gene>
    <name evidence="2" type="ORF">GOHSU_36_00250</name>
</gene>
<dbReference type="InterPro" id="IPR029045">
    <property type="entry name" value="ClpP/crotonase-like_dom_sf"/>
</dbReference>
<dbReference type="Gene3D" id="3.90.226.10">
    <property type="entry name" value="2-enoyl-CoA Hydratase, Chain A, domain 1"/>
    <property type="match status" value="1"/>
</dbReference>
<comment type="caution">
    <text evidence="2">The sequence shown here is derived from an EMBL/GenBank/DDBJ whole genome shotgun (WGS) entry which is preliminary data.</text>
</comment>
<evidence type="ECO:0000313" key="3">
    <source>
        <dbReference type="Proteomes" id="UP000053405"/>
    </source>
</evidence>
<dbReference type="Gene3D" id="1.10.12.10">
    <property type="entry name" value="Lyase 2-enoyl-coa Hydratase, Chain A, domain 2"/>
    <property type="match status" value="1"/>
</dbReference>
<accession>L7LDY9</accession>
<dbReference type="InterPro" id="IPR001753">
    <property type="entry name" value="Enoyl-CoA_hydra/iso"/>
</dbReference>
<comment type="similarity">
    <text evidence="1">Belongs to the enoyl-CoA hydratase/isomerase family.</text>
</comment>
<reference evidence="2 3" key="1">
    <citation type="submission" date="2012-12" db="EMBL/GenBank/DDBJ databases">
        <title>Whole genome shotgun sequence of Gordonia hirsuta NBRC 16056.</title>
        <authorList>
            <person name="Isaki-Nakamura S."/>
            <person name="Hosoyama A."/>
            <person name="Tsuchikane K."/>
            <person name="Katsumata H."/>
            <person name="Baba S."/>
            <person name="Yamazaki S."/>
            <person name="Fujita N."/>
        </authorList>
    </citation>
    <scope>NUCLEOTIDE SEQUENCE [LARGE SCALE GENOMIC DNA]</scope>
    <source>
        <strain evidence="2 3">NBRC 16056</strain>
    </source>
</reference>
<dbReference type="PANTHER" id="PTHR42964">
    <property type="entry name" value="ENOYL-COA HYDRATASE"/>
    <property type="match status" value="1"/>
</dbReference>
<protein>
    <submittedName>
        <fullName evidence="2">Putative enoyl-CoA hydratase</fullName>
    </submittedName>
</protein>
<dbReference type="RefSeq" id="WP_005942154.1">
    <property type="nucleotide sequence ID" value="NZ_ATVK01000057.1"/>
</dbReference>
<dbReference type="Pfam" id="PF00378">
    <property type="entry name" value="ECH_1"/>
    <property type="match status" value="1"/>
</dbReference>
<dbReference type="GO" id="GO:0008300">
    <property type="term" value="P:isoprenoid catabolic process"/>
    <property type="evidence" value="ECO:0007669"/>
    <property type="project" value="TreeGrafter"/>
</dbReference>
<dbReference type="Proteomes" id="UP000053405">
    <property type="component" value="Unassembled WGS sequence"/>
</dbReference>
<sequence length="269" mass="27768">MSAVLVEEAGGVLTVTINRPDQRNALSQEVVGGIAEAIETARRAAGRIRVFVLRGAGGTFCAGGDLKEFKAMFQDDRASGSQPERLAEAAQINRAGGELFAGLAALPCVVIAAVDGAAVGGGFGLAAAADITVATRSARFSMSETRLGLLPAQITPIVAARVGTHHTRRLSVTAARIGADEAFRIGLVDQIVDDGALGEAVQSQVGQVLACAPQANAAVKRFLAELPDIPEEAVRDHAAGLFAEAMRGEEARSGLRAFIEGTAPMWRAG</sequence>
<name>L7LDY9_9ACTN</name>
<dbReference type="CDD" id="cd06558">
    <property type="entry name" value="crotonase-like"/>
    <property type="match status" value="1"/>
</dbReference>
<dbReference type="InterPro" id="IPR051683">
    <property type="entry name" value="Enoyl-CoA_Hydratase/Isomerase"/>
</dbReference>
<dbReference type="eggNOG" id="COG1024">
    <property type="taxonomic scope" value="Bacteria"/>
</dbReference>
<dbReference type="EMBL" id="BANT01000036">
    <property type="protein sequence ID" value="GAC58282.1"/>
    <property type="molecule type" value="Genomic_DNA"/>
</dbReference>
<dbReference type="SUPFAM" id="SSF52096">
    <property type="entry name" value="ClpP/crotonase"/>
    <property type="match status" value="1"/>
</dbReference>